<dbReference type="EMBL" id="CAJJDN010000002">
    <property type="protein sequence ID" value="CAD8047071.1"/>
    <property type="molecule type" value="Genomic_DNA"/>
</dbReference>
<gene>
    <name evidence="2" type="ORF">PSON_ATCC_30995.1.T0020208</name>
</gene>
<dbReference type="FunFam" id="1.25.10.10:FF:001336">
    <property type="entry name" value="Uncharacterized protein"/>
    <property type="match status" value="1"/>
</dbReference>
<reference evidence="2" key="1">
    <citation type="submission" date="2021-01" db="EMBL/GenBank/DDBJ databases">
        <authorList>
            <consortium name="Genoscope - CEA"/>
            <person name="William W."/>
        </authorList>
    </citation>
    <scope>NUCLEOTIDE SEQUENCE</scope>
</reference>
<name>A0A8S1JX36_9CILI</name>
<evidence type="ECO:0000313" key="2">
    <source>
        <dbReference type="EMBL" id="CAD8047071.1"/>
    </source>
</evidence>
<dbReference type="AlphaFoldDB" id="A0A8S1JX36"/>
<comment type="caution">
    <text evidence="2">The sequence shown here is derived from an EMBL/GenBank/DDBJ whole genome shotgun (WGS) entry which is preliminary data.</text>
</comment>
<organism evidence="2 3">
    <name type="scientific">Paramecium sonneborni</name>
    <dbReference type="NCBI Taxonomy" id="65129"/>
    <lineage>
        <taxon>Eukaryota</taxon>
        <taxon>Sar</taxon>
        <taxon>Alveolata</taxon>
        <taxon>Ciliophora</taxon>
        <taxon>Intramacronucleata</taxon>
        <taxon>Oligohymenophorea</taxon>
        <taxon>Peniculida</taxon>
        <taxon>Parameciidae</taxon>
        <taxon>Paramecium</taxon>
    </lineage>
</organism>
<dbReference type="PANTHER" id="PTHR10257:SF3">
    <property type="entry name" value="SERINE_THREONINE-PROTEIN PHOSPHATASE 2A 56 KDA REGULATORY SUBUNIT GAMMA ISOFORM"/>
    <property type="match status" value="1"/>
</dbReference>
<evidence type="ECO:0008006" key="4">
    <source>
        <dbReference type="Google" id="ProtNLM"/>
    </source>
</evidence>
<dbReference type="InterPro" id="IPR002554">
    <property type="entry name" value="PP2A_B56"/>
</dbReference>
<evidence type="ECO:0000256" key="1">
    <source>
        <dbReference type="SAM" id="MobiDB-lite"/>
    </source>
</evidence>
<protein>
    <recommendedName>
        <fullName evidence="4">Serine/threonine protein phosphatase 2A regulatory subunit</fullName>
    </recommendedName>
</protein>
<feature type="region of interest" description="Disordered" evidence="1">
    <location>
        <begin position="1"/>
        <end position="32"/>
    </location>
</feature>
<feature type="compositionally biased region" description="Low complexity" evidence="1">
    <location>
        <begin position="10"/>
        <end position="22"/>
    </location>
</feature>
<dbReference type="PANTHER" id="PTHR10257">
    <property type="entry name" value="SERINE/THREONINE PROTEIN PHOSPHATASE 2A PP2A REGULATORY SUBUNIT B"/>
    <property type="match status" value="1"/>
</dbReference>
<evidence type="ECO:0000313" key="3">
    <source>
        <dbReference type="Proteomes" id="UP000692954"/>
    </source>
</evidence>
<dbReference type="Pfam" id="PF01603">
    <property type="entry name" value="B56"/>
    <property type="match status" value="1"/>
</dbReference>
<dbReference type="Proteomes" id="UP000692954">
    <property type="component" value="Unassembled WGS sequence"/>
</dbReference>
<proteinExistence type="predicted"/>
<dbReference type="GO" id="GO:0000159">
    <property type="term" value="C:protein phosphatase type 2A complex"/>
    <property type="evidence" value="ECO:0007669"/>
    <property type="project" value="InterPro"/>
</dbReference>
<dbReference type="GO" id="GO:0019888">
    <property type="term" value="F:protein phosphatase regulator activity"/>
    <property type="evidence" value="ECO:0007669"/>
    <property type="project" value="InterPro"/>
</dbReference>
<keyword evidence="3" id="KW-1185">Reference proteome</keyword>
<dbReference type="GO" id="GO:0007165">
    <property type="term" value="P:signal transduction"/>
    <property type="evidence" value="ECO:0007669"/>
    <property type="project" value="InterPro"/>
</dbReference>
<accession>A0A8S1JX36</accession>
<sequence>MNNKPTSSKQAPAARQQPQPAATSNQQRPAQPIIQNMARVTDPKHVPKEIRDQFLKKIHFCSQPYDFNDDTKNVKEKQERSQYLQELFDLLKEPNFVVNLVVPHLDLIIEMIEKNIFRPLPILKKTATNGEIGMEDDDQLIDPAWTHLQPVYEYFLQLIVNEQPDVKSLKIFITHSFIQEFLELFDSEEPREREYLKNILHRLYAKLVPRRKMIRKAINDCFYTLIHETYKFNGAAELLDILASIISGFAVPLREEHVIFFKTVIIPLHKVQTCQFYHEQLLRCSMLFLSKDPTLATFLVEGLLRYWPFANSAKEVMFLNELLEVLEVCEISKLEPLIPKLFKRLIKCIAGPHLQVADRAMCFFENDYFLTILKSYKPFTFPLLVPVIAQIADTHWHKVLQESLNALKTILKEIDYQAFDKALNNKDPKYLYIIQDAKNQKKDRQKIEEKWKNLTKQAIQKNPNFKEPIVPYSDTHIVGEHNGLNNGNITIL</sequence>
<dbReference type="OrthoDB" id="10264446at2759"/>